<organism evidence="1 2">
    <name type="scientific">Gracilariopsis chorda</name>
    <dbReference type="NCBI Taxonomy" id="448386"/>
    <lineage>
        <taxon>Eukaryota</taxon>
        <taxon>Rhodophyta</taxon>
        <taxon>Florideophyceae</taxon>
        <taxon>Rhodymeniophycidae</taxon>
        <taxon>Gracilariales</taxon>
        <taxon>Gracilariaceae</taxon>
        <taxon>Gracilariopsis</taxon>
    </lineage>
</organism>
<evidence type="ECO:0000313" key="1">
    <source>
        <dbReference type="EMBL" id="PXF43454.1"/>
    </source>
</evidence>
<gene>
    <name evidence="1" type="ORF">BWQ96_06844</name>
</gene>
<dbReference type="AlphaFoldDB" id="A0A2V3IMZ2"/>
<keyword evidence="2" id="KW-1185">Reference proteome</keyword>
<comment type="caution">
    <text evidence="1">The sequence shown here is derived from an EMBL/GenBank/DDBJ whole genome shotgun (WGS) entry which is preliminary data.</text>
</comment>
<protein>
    <submittedName>
        <fullName evidence="1">Uncharacterized protein</fullName>
    </submittedName>
</protein>
<name>A0A2V3IMZ2_9FLOR</name>
<dbReference type="Proteomes" id="UP000247409">
    <property type="component" value="Unassembled WGS sequence"/>
</dbReference>
<evidence type="ECO:0000313" key="2">
    <source>
        <dbReference type="Proteomes" id="UP000247409"/>
    </source>
</evidence>
<reference evidence="1 2" key="1">
    <citation type="journal article" date="2018" name="Mol. Biol. Evol.">
        <title>Analysis of the draft genome of the red seaweed Gracilariopsis chorda provides insights into genome size evolution in Rhodophyta.</title>
        <authorList>
            <person name="Lee J."/>
            <person name="Yang E.C."/>
            <person name="Graf L."/>
            <person name="Yang J.H."/>
            <person name="Qiu H."/>
            <person name="Zel Zion U."/>
            <person name="Chan C.X."/>
            <person name="Stephens T.G."/>
            <person name="Weber A.P.M."/>
            <person name="Boo G.H."/>
            <person name="Boo S.M."/>
            <person name="Kim K.M."/>
            <person name="Shin Y."/>
            <person name="Jung M."/>
            <person name="Lee S.J."/>
            <person name="Yim H.S."/>
            <person name="Lee J.H."/>
            <person name="Bhattacharya D."/>
            <person name="Yoon H.S."/>
        </authorList>
    </citation>
    <scope>NUCLEOTIDE SEQUENCE [LARGE SCALE GENOMIC DNA]</scope>
    <source>
        <strain evidence="1 2">SKKU-2015</strain>
        <tissue evidence="1">Whole body</tissue>
    </source>
</reference>
<accession>A0A2V3IMZ2</accession>
<sequence length="35" mass="3908">MQGGMVWRSWHISYKGAIDDYYKKLAAEEAAASSS</sequence>
<proteinExistence type="predicted"/>
<dbReference type="EMBL" id="NBIV01000125">
    <property type="protein sequence ID" value="PXF43454.1"/>
    <property type="molecule type" value="Genomic_DNA"/>
</dbReference>